<dbReference type="GO" id="GO:0006508">
    <property type="term" value="P:proteolysis"/>
    <property type="evidence" value="ECO:0007669"/>
    <property type="project" value="UniProtKB-KW"/>
</dbReference>
<feature type="region of interest" description="Disordered" evidence="1">
    <location>
        <begin position="314"/>
        <end position="342"/>
    </location>
</feature>
<evidence type="ECO:0000313" key="2">
    <source>
        <dbReference type="EMBL" id="EUC57462.1"/>
    </source>
</evidence>
<sequence length="828" mass="90420">MSTSQGSALVSSLLAPTGGLRTAIVYGPLSDLQGGPNLVTQTQSKPPRVKAYLLSTGGRNLPVLQDAGLAMQGLGRVRNLDPTNVVTRVGKMIDYTFDSFFDPADIRKGGLLILIISGHGERAYGDGVSLQFQTQDGTPINSNMLQQKIMALPNHCTLEVIVDTCFAEDVIPGLRRVLTTEPSTLPTFPTGMPHLIATATPPSDSAARSKYNAKVVVWAASTKWGYAYPEADLPGKPGAIFRQLISNGPNVTRQHIWESALKTLKEQNDARSERDLRKPPRVRASLIQENRIQRPVLLTSVEDPGQNWGYNGFDTSGNRQSMVGEPAPSSEAHSTGRAPTHGVISPDMVASQCLTSWPGKQLGCIELEPCLGEIANVSAASLGSPLSTKTAKVRERVGTPYGTGYAYEPRECYTTLSHAAILEFGVPNRADSDLQRLPEPPFTMANHNAQLKLPLTATPRREELLDFSPDQSTPHTYLVTRKELCLQATRLAPSQGCEIVLELGVELKSNTPRVKTCLLCTGGRDMPVLQDTCLIMLGLARVRNIDPEHMITRTSRMIDVAFDDFFDPTGIRKGGVLILIISCHGFRGSDNNVLLQFQTQDGTLVNSRVLQEKIMALPEYCTLEIVVDTCFAENVIPGLRRIAVDPPDTRVTQVPGFVTMHVPPSESYHNIELAPSSVSASTGLDTSFPIAGRLRQASEKEDQSQYKAQVVVWATSTGLGISYTEEHLPQKPGMYSILIGAIFQYLSTNGPNVSRKDVWENVVKVVAQHNAARRQRDLCKPPEVQANLIKENRIQTPILLASTDNSDHVLSGYISSQEERRAKLPKLN</sequence>
<dbReference type="Gene3D" id="3.40.50.1460">
    <property type="match status" value="2"/>
</dbReference>
<dbReference type="AlphaFoldDB" id="X8J688"/>
<feature type="non-terminal residue" evidence="2">
    <location>
        <position position="828"/>
    </location>
</feature>
<dbReference type="OrthoDB" id="3255511at2759"/>
<accession>X8J688</accession>
<name>X8J688_9AGAM</name>
<gene>
    <name evidence="2" type="ORF">RSOL_222520</name>
</gene>
<dbReference type="EMBL" id="JATN01000322">
    <property type="protein sequence ID" value="EUC57462.1"/>
    <property type="molecule type" value="Genomic_DNA"/>
</dbReference>
<evidence type="ECO:0000256" key="1">
    <source>
        <dbReference type="SAM" id="MobiDB-lite"/>
    </source>
</evidence>
<comment type="caution">
    <text evidence="2">The sequence shown here is derived from an EMBL/GenBank/DDBJ whole genome shotgun (WGS) entry which is preliminary data.</text>
</comment>
<keyword evidence="2" id="KW-0645">Protease</keyword>
<dbReference type="Proteomes" id="UP000030108">
    <property type="component" value="Unassembled WGS sequence"/>
</dbReference>
<organism evidence="2 3">
    <name type="scientific">Rhizoctonia solani AG-3 Rhs1AP</name>
    <dbReference type="NCBI Taxonomy" id="1086054"/>
    <lineage>
        <taxon>Eukaryota</taxon>
        <taxon>Fungi</taxon>
        <taxon>Dikarya</taxon>
        <taxon>Basidiomycota</taxon>
        <taxon>Agaricomycotina</taxon>
        <taxon>Agaricomycetes</taxon>
        <taxon>Cantharellales</taxon>
        <taxon>Ceratobasidiaceae</taxon>
        <taxon>Rhizoctonia</taxon>
    </lineage>
</organism>
<proteinExistence type="predicted"/>
<dbReference type="GO" id="GO:0008233">
    <property type="term" value="F:peptidase activity"/>
    <property type="evidence" value="ECO:0007669"/>
    <property type="project" value="UniProtKB-KW"/>
</dbReference>
<evidence type="ECO:0000313" key="3">
    <source>
        <dbReference type="Proteomes" id="UP000030108"/>
    </source>
</evidence>
<keyword evidence="2" id="KW-0378">Hydrolase</keyword>
<protein>
    <submittedName>
        <fullName evidence="2">ICE-like protease (Caspase) p20 domain protein</fullName>
    </submittedName>
</protein>
<reference evidence="3" key="1">
    <citation type="journal article" date="2014" name="Genome Announc.">
        <title>Draft genome sequence of the plant-pathogenic soil fungus Rhizoctonia solani anastomosis group 3 strain Rhs1AP.</title>
        <authorList>
            <person name="Cubeta M.A."/>
            <person name="Thomas E."/>
            <person name="Dean R.A."/>
            <person name="Jabaji S."/>
            <person name="Neate S.M."/>
            <person name="Tavantzis S."/>
            <person name="Toda T."/>
            <person name="Vilgalys R."/>
            <person name="Bharathan N."/>
            <person name="Fedorova-Abrams N."/>
            <person name="Pakala S.B."/>
            <person name="Pakala S.M."/>
            <person name="Zafar N."/>
            <person name="Joardar V."/>
            <person name="Losada L."/>
            <person name="Nierman W.C."/>
        </authorList>
    </citation>
    <scope>NUCLEOTIDE SEQUENCE [LARGE SCALE GENOMIC DNA]</scope>
    <source>
        <strain evidence="3">AG-3</strain>
    </source>
</reference>